<evidence type="ECO:0000256" key="4">
    <source>
        <dbReference type="ARBA" id="ARBA00023239"/>
    </source>
</evidence>
<feature type="modified residue" description="N6-(pyridoxal phosphate)lysine" evidence="5">
    <location>
        <position position="266"/>
    </location>
</feature>
<evidence type="ECO:0000256" key="5">
    <source>
        <dbReference type="PIRSR" id="PIRSR611166-50"/>
    </source>
</evidence>
<proteinExistence type="inferred from homology"/>
<keyword evidence="3 5" id="KW-0663">Pyridoxal phosphate</keyword>
<name>A0A7V1EHC0_UNCW3</name>
<dbReference type="PIRSF" id="PIRSF001386">
    <property type="entry name" value="Trpase"/>
    <property type="match status" value="1"/>
</dbReference>
<evidence type="ECO:0000256" key="3">
    <source>
        <dbReference type="ARBA" id="ARBA00022898"/>
    </source>
</evidence>
<protein>
    <submittedName>
        <fullName evidence="7">Tryptophanase</fullName>
        <ecNumber evidence="7">4.1.99.1</ecNumber>
    </submittedName>
</protein>
<organism evidence="7">
    <name type="scientific">candidate division WOR-3 bacterium</name>
    <dbReference type="NCBI Taxonomy" id="2052148"/>
    <lineage>
        <taxon>Bacteria</taxon>
        <taxon>Bacteria division WOR-3</taxon>
    </lineage>
</organism>
<gene>
    <name evidence="7" type="ORF">ENP86_02660</name>
</gene>
<dbReference type="EMBL" id="DSKY01000009">
    <property type="protein sequence ID" value="HDY58439.1"/>
    <property type="molecule type" value="Genomic_DNA"/>
</dbReference>
<dbReference type="PANTHER" id="PTHR32325:SF4">
    <property type="entry name" value="TRYPTOPHANASE"/>
    <property type="match status" value="1"/>
</dbReference>
<comment type="caution">
    <text evidence="7">The sequence shown here is derived from an EMBL/GenBank/DDBJ whole genome shotgun (WGS) entry which is preliminary data.</text>
</comment>
<reference evidence="7" key="1">
    <citation type="journal article" date="2020" name="mSystems">
        <title>Genome- and Community-Level Interaction Insights into Carbon Utilization and Element Cycling Functions of Hydrothermarchaeota in Hydrothermal Sediment.</title>
        <authorList>
            <person name="Zhou Z."/>
            <person name="Liu Y."/>
            <person name="Xu W."/>
            <person name="Pan J."/>
            <person name="Luo Z.H."/>
            <person name="Li M."/>
        </authorList>
    </citation>
    <scope>NUCLEOTIDE SEQUENCE [LARGE SCALE GENOMIC DNA]</scope>
    <source>
        <strain evidence="7">SpSt-258</strain>
    </source>
</reference>
<comment type="cofactor">
    <cofactor evidence="1 5">
        <name>pyridoxal 5'-phosphate</name>
        <dbReference type="ChEBI" id="CHEBI:597326"/>
    </cofactor>
</comment>
<evidence type="ECO:0000256" key="2">
    <source>
        <dbReference type="ARBA" id="ARBA00009721"/>
    </source>
</evidence>
<sequence>MLFKLRDGREIPVELYKTRVIQKINLTPVRKRLMAIEEAGYNTFQLKTKDVFLDMLTDSGVNAMSDQQWAGWFTTDDAYAGSMTFYEFADAVKEVLGYNYVMNVHQGRAAEHLLSKVFCKPDGVVITNYHFTTTRAHIEVTGISECLELFTDEALNTKSTCLFKGNMDIDKLKNGIKKYGKDKIGYIRMEATTNLLGGQPFSMENLKQVRKVCDENGLLLILDGSLIAENAYFIWKREKGYENKTIAEIIKEMCSIPDIFYLSGRKNTCVRGGFIATNNKELFAQLEPWLPVYEGFYTYGGMSMREIGAMTVGLREMVDPSVAGCSIEQIKYFVEKLDSLGIPVVTPPGGLACHIDARKFLPHLKKEDYISGALTAALYIVSGVRAMERGTISMDRAKDGTELYADLELTRIAIPRRVYSLSHIEYIIDRLQWLYEHRDLIKGLKFVFEPPVLRFFLGKLTALDNWGEKLTSAFEKDFGKDW</sequence>
<dbReference type="Pfam" id="PF01212">
    <property type="entry name" value="Beta_elim_lyase"/>
    <property type="match status" value="1"/>
</dbReference>
<dbReference type="InterPro" id="IPR001597">
    <property type="entry name" value="ArAA_b-elim_lyase/Thr_aldolase"/>
</dbReference>
<evidence type="ECO:0000313" key="7">
    <source>
        <dbReference type="EMBL" id="HDY58439.1"/>
    </source>
</evidence>
<keyword evidence="4 7" id="KW-0456">Lyase</keyword>
<dbReference type="InterPro" id="IPR015421">
    <property type="entry name" value="PyrdxlP-dep_Trfase_major"/>
</dbReference>
<feature type="domain" description="Aromatic amino acid beta-eliminating lyase/threonine aldolase" evidence="6">
    <location>
        <begin position="54"/>
        <end position="427"/>
    </location>
</feature>
<accession>A0A7V1EHC0</accession>
<dbReference type="EC" id="4.1.99.1" evidence="7"/>
<dbReference type="AlphaFoldDB" id="A0A7V1EHC0"/>
<dbReference type="Gene3D" id="3.90.1150.10">
    <property type="entry name" value="Aspartate Aminotransferase, domain 1"/>
    <property type="match status" value="1"/>
</dbReference>
<dbReference type="PANTHER" id="PTHR32325">
    <property type="entry name" value="BETA-ELIMINATING LYASE-LIKE PROTEIN-RELATED"/>
    <property type="match status" value="1"/>
</dbReference>
<dbReference type="Gene3D" id="3.40.640.10">
    <property type="entry name" value="Type I PLP-dependent aspartate aminotransferase-like (Major domain)"/>
    <property type="match status" value="1"/>
</dbReference>
<dbReference type="InterPro" id="IPR015422">
    <property type="entry name" value="PyrdxlP-dep_Trfase_small"/>
</dbReference>
<evidence type="ECO:0000256" key="1">
    <source>
        <dbReference type="ARBA" id="ARBA00001933"/>
    </source>
</evidence>
<dbReference type="SUPFAM" id="SSF53383">
    <property type="entry name" value="PLP-dependent transferases"/>
    <property type="match status" value="1"/>
</dbReference>
<dbReference type="NCBIfam" id="NF009709">
    <property type="entry name" value="PRK13238.1"/>
    <property type="match status" value="1"/>
</dbReference>
<comment type="similarity">
    <text evidence="2">Belongs to the beta-eliminating lyase family.</text>
</comment>
<dbReference type="InterPro" id="IPR011166">
    <property type="entry name" value="Beta-eliminating_lyase"/>
</dbReference>
<dbReference type="InterPro" id="IPR015424">
    <property type="entry name" value="PyrdxlP-dep_Trfase"/>
</dbReference>
<dbReference type="GO" id="GO:0009034">
    <property type="term" value="F:tryptophanase activity"/>
    <property type="evidence" value="ECO:0007669"/>
    <property type="project" value="UniProtKB-EC"/>
</dbReference>
<evidence type="ECO:0000259" key="6">
    <source>
        <dbReference type="Pfam" id="PF01212"/>
    </source>
</evidence>